<dbReference type="EMBL" id="GBRH01180346">
    <property type="protein sequence ID" value="JAE17550.1"/>
    <property type="molecule type" value="Transcribed_RNA"/>
</dbReference>
<protein>
    <submittedName>
        <fullName evidence="1">Uncharacterized protein</fullName>
    </submittedName>
</protein>
<reference evidence="1" key="1">
    <citation type="submission" date="2014-09" db="EMBL/GenBank/DDBJ databases">
        <authorList>
            <person name="Magalhaes I.L.F."/>
            <person name="Oliveira U."/>
            <person name="Santos F.R."/>
            <person name="Vidigal T.H.D.A."/>
            <person name="Brescovit A.D."/>
            <person name="Santos A.J."/>
        </authorList>
    </citation>
    <scope>NUCLEOTIDE SEQUENCE</scope>
    <source>
        <tissue evidence="1">Shoot tissue taken approximately 20 cm above the soil surface</tissue>
    </source>
</reference>
<accession>A0A0A9FXJ4</accession>
<dbReference type="AlphaFoldDB" id="A0A0A9FXJ4"/>
<sequence length="41" mass="4740">MLAVHLLVLLCCFLVVILLQVHQFLVSSRTMFESMCYVIIL</sequence>
<reference evidence="1" key="2">
    <citation type="journal article" date="2015" name="Data Brief">
        <title>Shoot transcriptome of the giant reed, Arundo donax.</title>
        <authorList>
            <person name="Barrero R.A."/>
            <person name="Guerrero F.D."/>
            <person name="Moolhuijzen P."/>
            <person name="Goolsby J.A."/>
            <person name="Tidwell J."/>
            <person name="Bellgard S.E."/>
            <person name="Bellgard M.I."/>
        </authorList>
    </citation>
    <scope>NUCLEOTIDE SEQUENCE</scope>
    <source>
        <tissue evidence="1">Shoot tissue taken approximately 20 cm above the soil surface</tissue>
    </source>
</reference>
<proteinExistence type="predicted"/>
<organism evidence="1">
    <name type="scientific">Arundo donax</name>
    <name type="common">Giant reed</name>
    <name type="synonym">Donax arundinaceus</name>
    <dbReference type="NCBI Taxonomy" id="35708"/>
    <lineage>
        <taxon>Eukaryota</taxon>
        <taxon>Viridiplantae</taxon>
        <taxon>Streptophyta</taxon>
        <taxon>Embryophyta</taxon>
        <taxon>Tracheophyta</taxon>
        <taxon>Spermatophyta</taxon>
        <taxon>Magnoliopsida</taxon>
        <taxon>Liliopsida</taxon>
        <taxon>Poales</taxon>
        <taxon>Poaceae</taxon>
        <taxon>PACMAD clade</taxon>
        <taxon>Arundinoideae</taxon>
        <taxon>Arundineae</taxon>
        <taxon>Arundo</taxon>
    </lineage>
</organism>
<evidence type="ECO:0000313" key="1">
    <source>
        <dbReference type="EMBL" id="JAE17550.1"/>
    </source>
</evidence>
<name>A0A0A9FXJ4_ARUDO</name>